<dbReference type="PRINTS" id="PR00598">
    <property type="entry name" value="HTHMARR"/>
</dbReference>
<evidence type="ECO:0000313" key="7">
    <source>
        <dbReference type="Proteomes" id="UP001551329"/>
    </source>
</evidence>
<accession>A0ABV3C8L6</accession>
<evidence type="ECO:0000256" key="4">
    <source>
        <dbReference type="SAM" id="MobiDB-lite"/>
    </source>
</evidence>
<dbReference type="PROSITE" id="PS01117">
    <property type="entry name" value="HTH_MARR_1"/>
    <property type="match status" value="1"/>
</dbReference>
<comment type="caution">
    <text evidence="6">The sequence shown here is derived from an EMBL/GenBank/DDBJ whole genome shotgun (WGS) entry which is preliminary data.</text>
</comment>
<organism evidence="6 7">
    <name type="scientific">Streptomyces narbonensis</name>
    <dbReference type="NCBI Taxonomy" id="67333"/>
    <lineage>
        <taxon>Bacteria</taxon>
        <taxon>Bacillati</taxon>
        <taxon>Actinomycetota</taxon>
        <taxon>Actinomycetes</taxon>
        <taxon>Kitasatosporales</taxon>
        <taxon>Streptomycetaceae</taxon>
        <taxon>Streptomyces</taxon>
    </lineage>
</organism>
<dbReference type="SUPFAM" id="SSF46785">
    <property type="entry name" value="Winged helix' DNA-binding domain"/>
    <property type="match status" value="1"/>
</dbReference>
<evidence type="ECO:0000256" key="2">
    <source>
        <dbReference type="ARBA" id="ARBA00023125"/>
    </source>
</evidence>
<evidence type="ECO:0000313" key="6">
    <source>
        <dbReference type="EMBL" id="MEU7071124.1"/>
    </source>
</evidence>
<evidence type="ECO:0000259" key="5">
    <source>
        <dbReference type="PROSITE" id="PS50995"/>
    </source>
</evidence>
<dbReference type="EMBL" id="JBEZAE010000006">
    <property type="protein sequence ID" value="MEU7071124.1"/>
    <property type="molecule type" value="Genomic_DNA"/>
</dbReference>
<feature type="domain" description="HTH marR-type" evidence="5">
    <location>
        <begin position="53"/>
        <end position="186"/>
    </location>
</feature>
<feature type="region of interest" description="Disordered" evidence="4">
    <location>
        <begin position="1"/>
        <end position="37"/>
    </location>
</feature>
<proteinExistence type="predicted"/>
<dbReference type="Gene3D" id="1.10.10.10">
    <property type="entry name" value="Winged helix-like DNA-binding domain superfamily/Winged helix DNA-binding domain"/>
    <property type="match status" value="1"/>
</dbReference>
<keyword evidence="2" id="KW-0238">DNA-binding</keyword>
<dbReference type="InterPro" id="IPR039422">
    <property type="entry name" value="MarR/SlyA-like"/>
</dbReference>
<dbReference type="InterPro" id="IPR023187">
    <property type="entry name" value="Tscrpt_reg_MarR-type_CS"/>
</dbReference>
<dbReference type="PROSITE" id="PS50995">
    <property type="entry name" value="HTH_MARR_2"/>
    <property type="match status" value="1"/>
</dbReference>
<dbReference type="Pfam" id="PF01047">
    <property type="entry name" value="MarR"/>
    <property type="match status" value="1"/>
</dbReference>
<protein>
    <submittedName>
        <fullName evidence="6">MarR family transcriptional regulator</fullName>
    </submittedName>
</protein>
<dbReference type="PANTHER" id="PTHR33164:SF43">
    <property type="entry name" value="HTH-TYPE TRANSCRIPTIONAL REPRESSOR YETL"/>
    <property type="match status" value="1"/>
</dbReference>
<evidence type="ECO:0000256" key="1">
    <source>
        <dbReference type="ARBA" id="ARBA00023015"/>
    </source>
</evidence>
<reference evidence="6 7" key="1">
    <citation type="submission" date="2024-06" db="EMBL/GenBank/DDBJ databases">
        <title>The Natural Products Discovery Center: Release of the First 8490 Sequenced Strains for Exploring Actinobacteria Biosynthetic Diversity.</title>
        <authorList>
            <person name="Kalkreuter E."/>
            <person name="Kautsar S.A."/>
            <person name="Yang D."/>
            <person name="Bader C.D."/>
            <person name="Teijaro C.N."/>
            <person name="Fluegel L."/>
            <person name="Davis C.M."/>
            <person name="Simpson J.R."/>
            <person name="Lauterbach L."/>
            <person name="Steele A.D."/>
            <person name="Gui C."/>
            <person name="Meng S."/>
            <person name="Li G."/>
            <person name="Viehrig K."/>
            <person name="Ye F."/>
            <person name="Su P."/>
            <person name="Kiefer A.F."/>
            <person name="Nichols A."/>
            <person name="Cepeda A.J."/>
            <person name="Yan W."/>
            <person name="Fan B."/>
            <person name="Jiang Y."/>
            <person name="Adhikari A."/>
            <person name="Zheng C.-J."/>
            <person name="Schuster L."/>
            <person name="Cowan T.M."/>
            <person name="Smanski M.J."/>
            <person name="Chevrette M.G."/>
            <person name="De Carvalho L.P.S."/>
            <person name="Shen B."/>
        </authorList>
    </citation>
    <scope>NUCLEOTIDE SEQUENCE [LARGE SCALE GENOMIC DNA]</scope>
    <source>
        <strain evidence="6 7">NPDC045974</strain>
    </source>
</reference>
<dbReference type="InterPro" id="IPR036388">
    <property type="entry name" value="WH-like_DNA-bd_sf"/>
</dbReference>
<name>A0ABV3C8L6_9ACTN</name>
<sequence>MALPDEPRAPGEPGEPGESGGPGEPRGPQRPSDWTDGHVARWQPVLPGLDPVVEGAVTRMKKLSVHLRRVREQSLVDFDLERHEFDTLHKLAGRGGSAAPSELAQDLDLAPASVSGRLDALEKRGFVRRTQSTTDRRRVVVELTGTGRQTWLGAMDVLGHEEYRILGVLSPEERNQLNDLLRRIMVEAESVENARHWD</sequence>
<gene>
    <name evidence="6" type="ORF">AB0A88_13385</name>
</gene>
<keyword evidence="7" id="KW-1185">Reference proteome</keyword>
<dbReference type="PANTHER" id="PTHR33164">
    <property type="entry name" value="TRANSCRIPTIONAL REGULATOR, MARR FAMILY"/>
    <property type="match status" value="1"/>
</dbReference>
<dbReference type="InterPro" id="IPR000835">
    <property type="entry name" value="HTH_MarR-typ"/>
</dbReference>
<dbReference type="RefSeq" id="WP_358474823.1">
    <property type="nucleotide sequence ID" value="NZ_JBEZAE010000006.1"/>
</dbReference>
<evidence type="ECO:0000256" key="3">
    <source>
        <dbReference type="ARBA" id="ARBA00023163"/>
    </source>
</evidence>
<dbReference type="InterPro" id="IPR036390">
    <property type="entry name" value="WH_DNA-bd_sf"/>
</dbReference>
<dbReference type="Proteomes" id="UP001551329">
    <property type="component" value="Unassembled WGS sequence"/>
</dbReference>
<keyword evidence="1" id="KW-0805">Transcription regulation</keyword>
<dbReference type="SMART" id="SM00347">
    <property type="entry name" value="HTH_MARR"/>
    <property type="match status" value="1"/>
</dbReference>
<keyword evidence="3" id="KW-0804">Transcription</keyword>